<dbReference type="Proteomes" id="UP000002186">
    <property type="component" value="Chromosome"/>
</dbReference>
<sequence length="128" mass="13335">MSNVPSTLKYTKSHEWIRVEDDGTLTIGVTDHAQEALGDIVFLELPEAGRALSAGEACAVIESVKAASDIYAPVAGEVIANNQDAIDAPESVNADAYSAWLFKLAPANAADVAALMDAAAYEAEIAQA</sequence>
<dbReference type="InterPro" id="IPR017453">
    <property type="entry name" value="GCV_H_sub"/>
</dbReference>
<dbReference type="GO" id="GO:0005960">
    <property type="term" value="C:glycine cleavage complex"/>
    <property type="evidence" value="ECO:0007669"/>
    <property type="project" value="InterPro"/>
</dbReference>
<feature type="modified residue" description="N6-lipoyllysine" evidence="3 4">
    <location>
        <position position="65"/>
    </location>
</feature>
<dbReference type="KEGG" id="tmz:Tmz1t_3206"/>
<dbReference type="EMBL" id="SSFD01000065">
    <property type="protein sequence ID" value="TXH88823.1"/>
    <property type="molecule type" value="Genomic_DNA"/>
</dbReference>
<evidence type="ECO:0000256" key="4">
    <source>
        <dbReference type="PIRSR" id="PIRSR617453-50"/>
    </source>
</evidence>
<dbReference type="HOGENOM" id="CLU_097408_2_1_4"/>
<dbReference type="STRING" id="85643.Tmz1t_3206"/>
<evidence type="ECO:0000313" key="7">
    <source>
        <dbReference type="EMBL" id="TXH88823.1"/>
    </source>
</evidence>
<dbReference type="GO" id="GO:0005829">
    <property type="term" value="C:cytosol"/>
    <property type="evidence" value="ECO:0007669"/>
    <property type="project" value="TreeGrafter"/>
</dbReference>
<comment type="subunit">
    <text evidence="3">The glycine cleavage system is composed of four proteins: P, T, L and H.</text>
</comment>
<dbReference type="CDD" id="cd06848">
    <property type="entry name" value="GCS_H"/>
    <property type="match status" value="1"/>
</dbReference>
<dbReference type="PROSITE" id="PS00189">
    <property type="entry name" value="LIPOYL"/>
    <property type="match status" value="1"/>
</dbReference>
<evidence type="ECO:0000313" key="6">
    <source>
        <dbReference type="EMBL" id="ACR01801.1"/>
    </source>
</evidence>
<evidence type="ECO:0000259" key="5">
    <source>
        <dbReference type="PROSITE" id="PS50968"/>
    </source>
</evidence>
<dbReference type="PANTHER" id="PTHR11715:SF3">
    <property type="entry name" value="GLYCINE CLEAVAGE SYSTEM H PROTEIN-RELATED"/>
    <property type="match status" value="1"/>
</dbReference>
<dbReference type="Pfam" id="PF01597">
    <property type="entry name" value="GCV_H"/>
    <property type="match status" value="1"/>
</dbReference>
<evidence type="ECO:0000256" key="2">
    <source>
        <dbReference type="ARBA" id="ARBA00022823"/>
    </source>
</evidence>
<keyword evidence="8" id="KW-1185">Reference proteome</keyword>
<dbReference type="HAMAP" id="MF_00272">
    <property type="entry name" value="GcvH"/>
    <property type="match status" value="1"/>
</dbReference>
<dbReference type="PANTHER" id="PTHR11715">
    <property type="entry name" value="GLYCINE CLEAVAGE SYSTEM H PROTEIN"/>
    <property type="match status" value="1"/>
</dbReference>
<dbReference type="PROSITE" id="PS50968">
    <property type="entry name" value="BIOTINYL_LIPOYL"/>
    <property type="match status" value="1"/>
</dbReference>
<accession>C4KBM5</accession>
<dbReference type="EMBL" id="CP001281">
    <property type="protein sequence ID" value="ACR01801.1"/>
    <property type="molecule type" value="Genomic_DNA"/>
</dbReference>
<accession>A0A5C7SYV7</accession>
<dbReference type="InterPro" id="IPR002930">
    <property type="entry name" value="GCV_H"/>
</dbReference>
<dbReference type="RefSeq" id="WP_004312587.1">
    <property type="nucleotide sequence ID" value="NC_011662.2"/>
</dbReference>
<dbReference type="GO" id="GO:0009249">
    <property type="term" value="P:protein lipoylation"/>
    <property type="evidence" value="ECO:0007669"/>
    <property type="project" value="TreeGrafter"/>
</dbReference>
<gene>
    <name evidence="3 7" type="primary">gcvH</name>
    <name evidence="6" type="ordered locus">Tmz1t_3206</name>
    <name evidence="7" type="ORF">E6Q80_04790</name>
</gene>
<dbReference type="OrthoDB" id="9796712at2"/>
<comment type="similarity">
    <text evidence="1 3">Belongs to the GcvH family.</text>
</comment>
<dbReference type="Proteomes" id="UP000321192">
    <property type="component" value="Unassembled WGS sequence"/>
</dbReference>
<reference evidence="8" key="1">
    <citation type="submission" date="2009-05" db="EMBL/GenBank/DDBJ databases">
        <title>Complete sequence of chromosome of Thauera sp. MZ1T.</title>
        <authorList>
            <consortium name="US DOE Joint Genome Institute"/>
            <person name="Lucas S."/>
            <person name="Copeland A."/>
            <person name="Lapidus A."/>
            <person name="Glavina del Rio T."/>
            <person name="Dalin E."/>
            <person name="Tice H."/>
            <person name="Bruce D."/>
            <person name="Goodwin L."/>
            <person name="Pitluck S."/>
            <person name="Sims D."/>
            <person name="Brettin T."/>
            <person name="Detter J.C."/>
            <person name="Han C."/>
            <person name="Larimer F."/>
            <person name="Land M."/>
            <person name="Hauser L."/>
            <person name="Kyrpides N."/>
            <person name="Mikhailova N."/>
            <person name="Sayler G.S."/>
        </authorList>
    </citation>
    <scope>NUCLEOTIDE SEQUENCE [LARGE SCALE GENOMIC DNA]</scope>
    <source>
        <strain evidence="8">MZ1T</strain>
    </source>
</reference>
<dbReference type="InterPro" id="IPR003016">
    <property type="entry name" value="2-oxoA_DH_lipoyl-BS"/>
</dbReference>
<dbReference type="eggNOG" id="COG0509">
    <property type="taxonomic scope" value="Bacteria"/>
</dbReference>
<dbReference type="InterPro" id="IPR011053">
    <property type="entry name" value="Single_hybrid_motif"/>
</dbReference>
<dbReference type="InterPro" id="IPR033753">
    <property type="entry name" value="GCV_H/Fam206"/>
</dbReference>
<evidence type="ECO:0000313" key="8">
    <source>
        <dbReference type="Proteomes" id="UP000002186"/>
    </source>
</evidence>
<organism evidence="6 8">
    <name type="scientific">Thauera aminoaromatica</name>
    <dbReference type="NCBI Taxonomy" id="164330"/>
    <lineage>
        <taxon>Bacteria</taxon>
        <taxon>Pseudomonadati</taxon>
        <taxon>Pseudomonadota</taxon>
        <taxon>Betaproteobacteria</taxon>
        <taxon>Rhodocyclales</taxon>
        <taxon>Zoogloeaceae</taxon>
        <taxon>Thauera</taxon>
    </lineage>
</organism>
<reference evidence="7 9" key="3">
    <citation type="submission" date="2018-09" db="EMBL/GenBank/DDBJ databases">
        <title>Metagenome Assembled Genomes from an Advanced Water Purification Facility.</title>
        <authorList>
            <person name="Stamps B.W."/>
            <person name="Spear J.R."/>
        </authorList>
    </citation>
    <scope>NUCLEOTIDE SEQUENCE [LARGE SCALE GENOMIC DNA]</scope>
    <source>
        <strain evidence="7">Bin_27_1</strain>
    </source>
</reference>
<dbReference type="NCBIfam" id="TIGR00527">
    <property type="entry name" value="gcvH"/>
    <property type="match status" value="1"/>
</dbReference>
<feature type="domain" description="Lipoyl-binding" evidence="5">
    <location>
        <begin position="24"/>
        <end position="105"/>
    </location>
</feature>
<keyword evidence="2 3" id="KW-0450">Lipoyl</keyword>
<reference evidence="6 8" key="2">
    <citation type="journal article" date="2012" name="Stand. Genomic Sci.">
        <title>Complete genome sequence of Thauera aminoaromatica strain MZ1T.</title>
        <authorList>
            <person name="Jiang K."/>
            <person name="Sanseverino J."/>
            <person name="Chauhan A."/>
            <person name="Lucas S."/>
            <person name="Copeland A."/>
            <person name="Lapidus A."/>
            <person name="Del Rio T.G."/>
            <person name="Dalin E."/>
            <person name="Tice H."/>
            <person name="Bruce D."/>
            <person name="Goodwin L."/>
            <person name="Pitluck S."/>
            <person name="Sims D."/>
            <person name="Brettin T."/>
            <person name="Detter J.C."/>
            <person name="Han C."/>
            <person name="Chang Y.J."/>
            <person name="Larimer F."/>
            <person name="Land M."/>
            <person name="Hauser L."/>
            <person name="Kyrpides N.C."/>
            <person name="Mikhailova N."/>
            <person name="Moser S."/>
            <person name="Jegier P."/>
            <person name="Close D."/>
            <person name="Debruyn J.M."/>
            <person name="Wang Y."/>
            <person name="Layton A.C."/>
            <person name="Allen M.S."/>
            <person name="Sayler G.S."/>
        </authorList>
    </citation>
    <scope>NUCLEOTIDE SEQUENCE [LARGE SCALE GENOMIC DNA]</scope>
    <source>
        <strain evidence="6 8">MZ1T</strain>
    </source>
</reference>
<dbReference type="InterPro" id="IPR000089">
    <property type="entry name" value="Biotin_lipoyl"/>
</dbReference>
<protein>
    <recommendedName>
        <fullName evidence="3">Glycine cleavage system H protein</fullName>
    </recommendedName>
</protein>
<evidence type="ECO:0000256" key="1">
    <source>
        <dbReference type="ARBA" id="ARBA00009249"/>
    </source>
</evidence>
<comment type="cofactor">
    <cofactor evidence="3">
        <name>(R)-lipoate</name>
        <dbReference type="ChEBI" id="CHEBI:83088"/>
    </cofactor>
    <text evidence="3">Binds 1 lipoyl cofactor covalently.</text>
</comment>
<dbReference type="Gene3D" id="2.40.50.100">
    <property type="match status" value="1"/>
</dbReference>
<evidence type="ECO:0000256" key="3">
    <source>
        <dbReference type="HAMAP-Rule" id="MF_00272"/>
    </source>
</evidence>
<dbReference type="NCBIfam" id="NF002270">
    <property type="entry name" value="PRK01202.1"/>
    <property type="match status" value="1"/>
</dbReference>
<evidence type="ECO:0000313" key="9">
    <source>
        <dbReference type="Proteomes" id="UP000321192"/>
    </source>
</evidence>
<dbReference type="GO" id="GO:0019464">
    <property type="term" value="P:glycine decarboxylation via glycine cleavage system"/>
    <property type="evidence" value="ECO:0007669"/>
    <property type="project" value="UniProtKB-UniRule"/>
</dbReference>
<comment type="function">
    <text evidence="3">The glycine cleavage system catalyzes the degradation of glycine. The H protein shuttles the methylamine group of glycine from the P protein to the T protein.</text>
</comment>
<dbReference type="SUPFAM" id="SSF51230">
    <property type="entry name" value="Single hybrid motif"/>
    <property type="match status" value="1"/>
</dbReference>
<proteinExistence type="inferred from homology"/>
<dbReference type="AlphaFoldDB" id="C4KBM5"/>
<name>C4KBM5_THASP</name>